<dbReference type="InterPro" id="IPR025665">
    <property type="entry name" value="Beta-barrel_OMP_2"/>
</dbReference>
<dbReference type="SUPFAM" id="SSF56925">
    <property type="entry name" value="OMPA-like"/>
    <property type="match status" value="1"/>
</dbReference>
<evidence type="ECO:0000259" key="2">
    <source>
        <dbReference type="Pfam" id="PF13568"/>
    </source>
</evidence>
<dbReference type="AlphaFoldDB" id="A0A495M984"/>
<gene>
    <name evidence="3" type="ORF">CLV94_2346</name>
</gene>
<sequence length="209" mass="22927">MKLLKIISTNVLLIGGMLSFSTQKAQAQSDGSFNKAGFGVKGGLNYATITKGDFDEGPDARTSFYVGATAEIPLIDDSFSIQPEVIYSRQGFERNYSFLGSDYTAEYQLDYINVPVLAKLYIVKGFSIEAGPQFGFKINEKIDLDAGDDDEGNDLDEVNDFDMGLAAGLTFQFDGGLFINGRYNHSFNEVIKDSDAKNSVIQFGLGYKF</sequence>
<protein>
    <submittedName>
        <fullName evidence="3">Outer membrane protein with beta-barrel domain</fullName>
    </submittedName>
</protein>
<feature type="chain" id="PRO_5019740168" evidence="1">
    <location>
        <begin position="28"/>
        <end position="209"/>
    </location>
</feature>
<evidence type="ECO:0000313" key="4">
    <source>
        <dbReference type="Proteomes" id="UP000277579"/>
    </source>
</evidence>
<keyword evidence="4" id="KW-1185">Reference proteome</keyword>
<dbReference type="Proteomes" id="UP000277579">
    <property type="component" value="Unassembled WGS sequence"/>
</dbReference>
<proteinExistence type="predicted"/>
<comment type="caution">
    <text evidence="3">The sequence shown here is derived from an EMBL/GenBank/DDBJ whole genome shotgun (WGS) entry which is preliminary data.</text>
</comment>
<name>A0A495M984_9FLAO</name>
<keyword evidence="1" id="KW-0732">Signal</keyword>
<evidence type="ECO:0000313" key="3">
    <source>
        <dbReference type="EMBL" id="RKS21712.1"/>
    </source>
</evidence>
<organism evidence="3 4">
    <name type="scientific">Flavobacterium endophyticum</name>
    <dbReference type="NCBI Taxonomy" id="1540163"/>
    <lineage>
        <taxon>Bacteria</taxon>
        <taxon>Pseudomonadati</taxon>
        <taxon>Bacteroidota</taxon>
        <taxon>Flavobacteriia</taxon>
        <taxon>Flavobacteriales</taxon>
        <taxon>Flavobacteriaceae</taxon>
        <taxon>Flavobacterium</taxon>
    </lineage>
</organism>
<reference evidence="3 4" key="1">
    <citation type="submission" date="2018-10" db="EMBL/GenBank/DDBJ databases">
        <title>Genomic Encyclopedia of Archaeal and Bacterial Type Strains, Phase II (KMG-II): from individual species to whole genera.</title>
        <authorList>
            <person name="Goeker M."/>
        </authorList>
    </citation>
    <scope>NUCLEOTIDE SEQUENCE [LARGE SCALE GENOMIC DNA]</scope>
    <source>
        <strain evidence="3 4">DSM 29537</strain>
    </source>
</reference>
<dbReference type="InterPro" id="IPR011250">
    <property type="entry name" value="OMP/PagP_B-barrel"/>
</dbReference>
<feature type="domain" description="Outer membrane protein beta-barrel" evidence="2">
    <location>
        <begin position="26"/>
        <end position="191"/>
    </location>
</feature>
<evidence type="ECO:0000256" key="1">
    <source>
        <dbReference type="SAM" id="SignalP"/>
    </source>
</evidence>
<dbReference type="OrthoDB" id="947434at2"/>
<feature type="signal peptide" evidence="1">
    <location>
        <begin position="1"/>
        <end position="27"/>
    </location>
</feature>
<dbReference type="RefSeq" id="WP_121376658.1">
    <property type="nucleotide sequence ID" value="NZ_RBLC01000003.1"/>
</dbReference>
<dbReference type="EMBL" id="RBLC01000003">
    <property type="protein sequence ID" value="RKS21712.1"/>
    <property type="molecule type" value="Genomic_DNA"/>
</dbReference>
<accession>A0A495M984</accession>
<dbReference type="Pfam" id="PF13568">
    <property type="entry name" value="OMP_b-brl_2"/>
    <property type="match status" value="1"/>
</dbReference>